<accession>A0ABR4NFT6</accession>
<comment type="function">
    <text evidence="8">Methylates the carboxyl group of the C-terminal leucine residue of protein phosphatase 2A catalytic subunits to form alpha-leucine ester residues.</text>
</comment>
<evidence type="ECO:0000256" key="8">
    <source>
        <dbReference type="PIRNR" id="PIRNR016305"/>
    </source>
</evidence>
<dbReference type="PANTHER" id="PTHR13600:SF21">
    <property type="entry name" value="LEUCINE CARBOXYL METHYLTRANSFERASE 1"/>
    <property type="match status" value="1"/>
</dbReference>
<dbReference type="Gene3D" id="3.40.50.150">
    <property type="entry name" value="Vaccinia Virus protein VP39"/>
    <property type="match status" value="1"/>
</dbReference>
<name>A0ABR4NFT6_9FUNG</name>
<evidence type="ECO:0000256" key="7">
    <source>
        <dbReference type="ARBA" id="ARBA00022691"/>
    </source>
</evidence>
<dbReference type="InterPro" id="IPR007213">
    <property type="entry name" value="Ppm1/Ppm2/Tcmp"/>
</dbReference>
<evidence type="ECO:0000256" key="5">
    <source>
        <dbReference type="ARBA" id="ARBA00022603"/>
    </source>
</evidence>
<dbReference type="Pfam" id="PF04072">
    <property type="entry name" value="LCM"/>
    <property type="match status" value="1"/>
</dbReference>
<comment type="caution">
    <text evidence="9">The sequence shown here is derived from an EMBL/GenBank/DDBJ whole genome shotgun (WGS) entry which is preliminary data.</text>
</comment>
<dbReference type="EC" id="2.1.1.233" evidence="3 8"/>
<dbReference type="Proteomes" id="UP001527925">
    <property type="component" value="Unassembled WGS sequence"/>
</dbReference>
<protein>
    <recommendedName>
        <fullName evidence="4 8">Leucine carboxyl methyltransferase 1</fullName>
        <ecNumber evidence="3 8">2.1.1.233</ecNumber>
    </recommendedName>
</protein>
<keyword evidence="10" id="KW-1185">Reference proteome</keyword>
<evidence type="ECO:0000256" key="4">
    <source>
        <dbReference type="ARBA" id="ARBA00017497"/>
    </source>
</evidence>
<evidence type="ECO:0000256" key="3">
    <source>
        <dbReference type="ARBA" id="ARBA00012834"/>
    </source>
</evidence>
<reference evidence="9 10" key="1">
    <citation type="submission" date="2023-09" db="EMBL/GenBank/DDBJ databases">
        <title>Pangenome analysis of Batrachochytrium dendrobatidis and related Chytrids.</title>
        <authorList>
            <person name="Yacoub M.N."/>
            <person name="Stajich J.E."/>
            <person name="James T.Y."/>
        </authorList>
    </citation>
    <scope>NUCLEOTIDE SEQUENCE [LARGE SCALE GENOMIC DNA]</scope>
    <source>
        <strain evidence="9 10">JEL0888</strain>
    </source>
</reference>
<dbReference type="GO" id="GO:0032259">
    <property type="term" value="P:methylation"/>
    <property type="evidence" value="ECO:0007669"/>
    <property type="project" value="UniProtKB-KW"/>
</dbReference>
<comment type="catalytic activity">
    <reaction evidence="1 8">
        <text>[phosphatase 2A protein]-C-terminal L-leucine + S-adenosyl-L-methionine = [phosphatase 2A protein]-C-terminal L-leucine methyl ester + S-adenosyl-L-homocysteine</text>
        <dbReference type="Rhea" id="RHEA:48544"/>
        <dbReference type="Rhea" id="RHEA-COMP:12134"/>
        <dbReference type="Rhea" id="RHEA-COMP:12135"/>
        <dbReference type="ChEBI" id="CHEBI:57856"/>
        <dbReference type="ChEBI" id="CHEBI:59789"/>
        <dbReference type="ChEBI" id="CHEBI:90516"/>
        <dbReference type="ChEBI" id="CHEBI:90517"/>
        <dbReference type="EC" id="2.1.1.233"/>
    </reaction>
</comment>
<sequence>MDRDDAVRSTNDDALVCKLSAATTGYLADPFVSVLLKRLPHRVAPIMHRGTYVRTAALDALVARFMGVAAAAGRRSQVVSLGAGSDTRFLLLKEGRRNPGLYVEIDFPQITSKKAMALARGRTTKPLLGDFQVGAGGAEIIAQDYWLLAGDLRNFASEILPRLVRMGLQPSEPTLFLSECVMIYLDPTVSDAIVAAAASEFSAPFFVTYEQILPDDAFGRVMISNLKARNIELPGIFAHPTLHSQVERYMSAGFTVARAIDINEVWDKHISLEEKARLARLEIFDEVEEWVLLSRHYCISWTAKVSDGSGLSQELALRGWLSSD</sequence>
<keyword evidence="6 8" id="KW-0808">Transferase</keyword>
<gene>
    <name evidence="9" type="primary">PPM1</name>
    <name evidence="9" type="ORF">HK105_202246</name>
</gene>
<dbReference type="SUPFAM" id="SSF53335">
    <property type="entry name" value="S-adenosyl-L-methionine-dependent methyltransferases"/>
    <property type="match status" value="1"/>
</dbReference>
<organism evidence="9 10">
    <name type="scientific">Polyrhizophydium stewartii</name>
    <dbReference type="NCBI Taxonomy" id="2732419"/>
    <lineage>
        <taxon>Eukaryota</taxon>
        <taxon>Fungi</taxon>
        <taxon>Fungi incertae sedis</taxon>
        <taxon>Chytridiomycota</taxon>
        <taxon>Chytridiomycota incertae sedis</taxon>
        <taxon>Chytridiomycetes</taxon>
        <taxon>Rhizophydiales</taxon>
        <taxon>Rhizophydiales incertae sedis</taxon>
        <taxon>Polyrhizophydium</taxon>
    </lineage>
</organism>
<dbReference type="InterPro" id="IPR016651">
    <property type="entry name" value="LCMT1"/>
</dbReference>
<dbReference type="GO" id="GO:0018423">
    <property type="term" value="F:protein C-terminal leucine carboxyl O-methyltransferase activity"/>
    <property type="evidence" value="ECO:0007669"/>
    <property type="project" value="UniProtKB-EC"/>
</dbReference>
<dbReference type="EMBL" id="JADGIZ020000007">
    <property type="protein sequence ID" value="KAL2918319.1"/>
    <property type="molecule type" value="Genomic_DNA"/>
</dbReference>
<proteinExistence type="inferred from homology"/>
<keyword evidence="7 8" id="KW-0949">S-adenosyl-L-methionine</keyword>
<keyword evidence="5 8" id="KW-0489">Methyltransferase</keyword>
<evidence type="ECO:0000313" key="9">
    <source>
        <dbReference type="EMBL" id="KAL2918319.1"/>
    </source>
</evidence>
<evidence type="ECO:0000313" key="10">
    <source>
        <dbReference type="Proteomes" id="UP001527925"/>
    </source>
</evidence>
<evidence type="ECO:0000256" key="6">
    <source>
        <dbReference type="ARBA" id="ARBA00022679"/>
    </source>
</evidence>
<dbReference type="PANTHER" id="PTHR13600">
    <property type="entry name" value="LEUCINE CARBOXYL METHYLTRANSFERASE"/>
    <property type="match status" value="1"/>
</dbReference>
<comment type="similarity">
    <text evidence="2 8">Belongs to the methyltransferase superfamily. LCMT family.</text>
</comment>
<dbReference type="InterPro" id="IPR029063">
    <property type="entry name" value="SAM-dependent_MTases_sf"/>
</dbReference>
<evidence type="ECO:0000256" key="2">
    <source>
        <dbReference type="ARBA" id="ARBA00010703"/>
    </source>
</evidence>
<dbReference type="PIRSF" id="PIRSF016305">
    <property type="entry name" value="LCM_mtfrase"/>
    <property type="match status" value="1"/>
</dbReference>
<evidence type="ECO:0000256" key="1">
    <source>
        <dbReference type="ARBA" id="ARBA00000724"/>
    </source>
</evidence>